<name>A0ABD5Z5B2_9EURY</name>
<keyword evidence="3" id="KW-1185">Reference proteome</keyword>
<dbReference type="RefSeq" id="WP_279527177.1">
    <property type="nucleotide sequence ID" value="NZ_CP122312.1"/>
</dbReference>
<dbReference type="AlphaFoldDB" id="A0ABD5Z5B2"/>
<comment type="caution">
    <text evidence="2">The sequence shown here is derived from an EMBL/GenBank/DDBJ whole genome shotgun (WGS) entry which is preliminary data.</text>
</comment>
<feature type="transmembrane region" description="Helical" evidence="1">
    <location>
        <begin position="21"/>
        <end position="40"/>
    </location>
</feature>
<dbReference type="Proteomes" id="UP001596447">
    <property type="component" value="Unassembled WGS sequence"/>
</dbReference>
<sequence length="176" mass="18180">MLSTLPVVPSPDLLVRSATGWPGLALILLYSFLVAVVLPFPGELVLLAPIELGLPGWGELALVVGVSAAGKAAGSVFALSLGNSATRTGHARDLFERFRVDVLVALEDRLGEFVRDHGYLGLTAALAVPGSPDTVSIYAFSAVETEYPKFAAAAFVGTVLRLLVVVGIAGGLLAVV</sequence>
<reference evidence="2 3" key="1">
    <citation type="journal article" date="2019" name="Int. J. Syst. Evol. Microbiol.">
        <title>The Global Catalogue of Microorganisms (GCM) 10K type strain sequencing project: providing services to taxonomists for standard genome sequencing and annotation.</title>
        <authorList>
            <consortium name="The Broad Institute Genomics Platform"/>
            <consortium name="The Broad Institute Genome Sequencing Center for Infectious Disease"/>
            <person name="Wu L."/>
            <person name="Ma J."/>
        </authorList>
    </citation>
    <scope>NUCLEOTIDE SEQUENCE [LARGE SCALE GENOMIC DNA]</scope>
    <source>
        <strain evidence="2 3">XZGYJ-43</strain>
    </source>
</reference>
<evidence type="ECO:0000313" key="3">
    <source>
        <dbReference type="Proteomes" id="UP001596447"/>
    </source>
</evidence>
<keyword evidence="1" id="KW-0812">Transmembrane</keyword>
<evidence type="ECO:0000256" key="1">
    <source>
        <dbReference type="SAM" id="Phobius"/>
    </source>
</evidence>
<keyword evidence="1" id="KW-0472">Membrane</keyword>
<evidence type="ECO:0000313" key="2">
    <source>
        <dbReference type="EMBL" id="MFC7200397.1"/>
    </source>
</evidence>
<feature type="transmembrane region" description="Helical" evidence="1">
    <location>
        <begin position="60"/>
        <end position="82"/>
    </location>
</feature>
<accession>A0ABD5Z5B2</accession>
<keyword evidence="1" id="KW-1133">Transmembrane helix</keyword>
<protein>
    <submittedName>
        <fullName evidence="2">VTT domain-containing protein</fullName>
    </submittedName>
</protein>
<gene>
    <name evidence="2" type="ORF">ACFQJ9_13415</name>
</gene>
<feature type="transmembrane region" description="Helical" evidence="1">
    <location>
        <begin position="150"/>
        <end position="175"/>
    </location>
</feature>
<organism evidence="2 3">
    <name type="scientific">Halospeciosus flavus</name>
    <dbReference type="NCBI Taxonomy" id="3032283"/>
    <lineage>
        <taxon>Archaea</taxon>
        <taxon>Methanobacteriati</taxon>
        <taxon>Methanobacteriota</taxon>
        <taxon>Stenosarchaea group</taxon>
        <taxon>Halobacteria</taxon>
        <taxon>Halobacteriales</taxon>
        <taxon>Halobacteriaceae</taxon>
        <taxon>Halospeciosus</taxon>
    </lineage>
</organism>
<dbReference type="EMBL" id="JBHTAR010000011">
    <property type="protein sequence ID" value="MFC7200397.1"/>
    <property type="molecule type" value="Genomic_DNA"/>
</dbReference>
<proteinExistence type="predicted"/>